<sequence length="997" mass="104910">MRSSSVDAGSSDPQEVRPVPEGVFRMMAAGVGLLIVLAFVPLLFEGQHRLNVQAVSVAASNLAAVMIAGVGVVRTRGVERRWRLLTWVTLAFELTGAADWIRHYPLHHVQRVALGPVDALYLVPFLIMTVALLLIPTEPDRDVRGLPRGPGSRPRYSNALVALDGLVIVVSMLFIIWTTTLNEIVASGVGGMAFVLAMALPLWGVLTVVLAMLLATFRRPRNGRSVALLIAGLAALVAPDTAVVSLTLDGTENLAHTAPYWIGLAVGQPLVALALVVPERSGQAGAQETGDRESGDQKNAAAARLGKGLVWPWAHVYVPYLPLGAAALLIVGLAVSGTTLGGASLYLALLLATLVTLRQIITMAENVRLLATLQSTHERLRYQAFHDALTNLPNRALFTSELERAIENHRAERQAVIVLFCDLDDFKSINDTLGHAAGDDLLRAVAGRLRGAVRDEDLAARLGGDEFAILLTDLAGAGEARITGEHTGRRILAVMRQPFTVRGSRRYVRVSIGLAIADVQEPVDDAEQLLHRADTAMYTAKHSHKGGLVLSHGGEPVATSVAATIGPSLTLKPTTDGTTGELAVCYQPIRRLADGQAIGAEALLCWVRPSGYPVPAHELLRAAERDGSIAELETRLLTRACRELPAVRDRLRAPVRLHVNVSPSRVGGRELADLVEGALRRHGLDAGALVLEVAGTAHIPDLAAAETTLRRLVGSGVDIALDDVGGADTSLAALYQLPLRLLKLDALLSADLVTARPSPWPSLPSARAAVIGFAAATGLAVGADGIETPTQLEDLRAAGCGFGQGSLLGPPRTLELLAAAPGRPGPISDGHGTPRSARSQAGETERPGPNAGLRGPADPRPRPDGRGRAPPAAHAHARGSRPPALTCAPPHRLSLATRDSGGCRLCAGLVPNTSCTPHWAVARAARSGAASARRTAARSPSRSCGPSSPRTPRSSNASCASAGCCSASNTRISSGCVTWSPRATPWRSSWTWSRAPT</sequence>
<dbReference type="Gene3D" id="3.30.70.270">
    <property type="match status" value="1"/>
</dbReference>
<dbReference type="InParanoid" id="E3J4B2"/>
<dbReference type="InterPro" id="IPR043128">
    <property type="entry name" value="Rev_trsase/Diguanyl_cyclase"/>
</dbReference>
<feature type="transmembrane region" description="Helical" evidence="2">
    <location>
        <begin position="113"/>
        <end position="135"/>
    </location>
</feature>
<keyword evidence="2" id="KW-0472">Membrane</keyword>
<dbReference type="InterPro" id="IPR052155">
    <property type="entry name" value="Biofilm_reg_signaling"/>
</dbReference>
<dbReference type="Gene3D" id="3.20.20.450">
    <property type="entry name" value="EAL domain"/>
    <property type="match status" value="1"/>
</dbReference>
<dbReference type="PROSITE" id="PS50887">
    <property type="entry name" value="GGDEF"/>
    <property type="match status" value="1"/>
</dbReference>
<dbReference type="eggNOG" id="COG5001">
    <property type="taxonomic scope" value="Bacteria"/>
</dbReference>
<feature type="transmembrane region" description="Helical" evidence="2">
    <location>
        <begin position="50"/>
        <end position="72"/>
    </location>
</feature>
<dbReference type="Pfam" id="PF00563">
    <property type="entry name" value="EAL"/>
    <property type="match status" value="1"/>
</dbReference>
<feature type="compositionally biased region" description="Basic and acidic residues" evidence="1">
    <location>
        <begin position="857"/>
        <end position="867"/>
    </location>
</feature>
<feature type="region of interest" description="Disordered" evidence="1">
    <location>
        <begin position="930"/>
        <end position="959"/>
    </location>
</feature>
<dbReference type="CDD" id="cd01948">
    <property type="entry name" value="EAL"/>
    <property type="match status" value="1"/>
</dbReference>
<proteinExistence type="predicted"/>
<dbReference type="AlphaFoldDB" id="E3J4B2"/>
<evidence type="ECO:0000256" key="1">
    <source>
        <dbReference type="SAM" id="MobiDB-lite"/>
    </source>
</evidence>
<keyword evidence="6" id="KW-1185">Reference proteome</keyword>
<dbReference type="CDD" id="cd01949">
    <property type="entry name" value="GGDEF"/>
    <property type="match status" value="1"/>
</dbReference>
<feature type="transmembrane region" description="Helical" evidence="2">
    <location>
        <begin position="343"/>
        <end position="361"/>
    </location>
</feature>
<protein>
    <submittedName>
        <fullName evidence="5">Diguanylate cyclase/phosphodiesterase</fullName>
    </submittedName>
</protein>
<dbReference type="InterPro" id="IPR035919">
    <property type="entry name" value="EAL_sf"/>
</dbReference>
<dbReference type="STRING" id="298654.FraEuI1c_5042"/>
<evidence type="ECO:0000259" key="4">
    <source>
        <dbReference type="PROSITE" id="PS50887"/>
    </source>
</evidence>
<dbReference type="OrthoDB" id="3209451at2"/>
<name>E3J4B2_PSEI1</name>
<feature type="transmembrane region" description="Helical" evidence="2">
    <location>
        <begin position="317"/>
        <end position="337"/>
    </location>
</feature>
<dbReference type="SUPFAM" id="SSF55073">
    <property type="entry name" value="Nucleotide cyclase"/>
    <property type="match status" value="1"/>
</dbReference>
<dbReference type="PANTHER" id="PTHR44757">
    <property type="entry name" value="DIGUANYLATE CYCLASE DGCP"/>
    <property type="match status" value="1"/>
</dbReference>
<feature type="region of interest" description="Disordered" evidence="1">
    <location>
        <begin position="817"/>
        <end position="891"/>
    </location>
</feature>
<feature type="transmembrane region" description="Helical" evidence="2">
    <location>
        <begin position="226"/>
        <end position="248"/>
    </location>
</feature>
<dbReference type="HOGENOM" id="CLU_000445_129_3_11"/>
<feature type="domain" description="EAL" evidence="3">
    <location>
        <begin position="564"/>
        <end position="825"/>
    </location>
</feature>
<dbReference type="KEGG" id="fri:FraEuI1c_5042"/>
<dbReference type="InterPro" id="IPR029787">
    <property type="entry name" value="Nucleotide_cyclase"/>
</dbReference>
<feature type="domain" description="GGDEF" evidence="4">
    <location>
        <begin position="414"/>
        <end position="553"/>
    </location>
</feature>
<dbReference type="InterPro" id="IPR000160">
    <property type="entry name" value="GGDEF_dom"/>
</dbReference>
<accession>E3J4B2</accession>
<dbReference type="EMBL" id="CP002299">
    <property type="protein sequence ID" value="ADP83031.1"/>
    <property type="molecule type" value="Genomic_DNA"/>
</dbReference>
<dbReference type="PROSITE" id="PS50883">
    <property type="entry name" value="EAL"/>
    <property type="match status" value="1"/>
</dbReference>
<dbReference type="PANTHER" id="PTHR44757:SF2">
    <property type="entry name" value="BIOFILM ARCHITECTURE MAINTENANCE PROTEIN MBAA"/>
    <property type="match status" value="1"/>
</dbReference>
<feature type="compositionally biased region" description="Low complexity" evidence="1">
    <location>
        <begin position="868"/>
        <end position="884"/>
    </location>
</feature>
<dbReference type="NCBIfam" id="TIGR00254">
    <property type="entry name" value="GGDEF"/>
    <property type="match status" value="1"/>
</dbReference>
<evidence type="ECO:0000256" key="2">
    <source>
        <dbReference type="SAM" id="Phobius"/>
    </source>
</evidence>
<gene>
    <name evidence="5" type="ordered locus">FraEuI1c_5042</name>
</gene>
<dbReference type="InterPro" id="IPR001633">
    <property type="entry name" value="EAL_dom"/>
</dbReference>
<keyword evidence="2" id="KW-1133">Transmembrane helix</keyword>
<feature type="transmembrane region" description="Helical" evidence="2">
    <location>
        <begin position="23"/>
        <end position="44"/>
    </location>
</feature>
<keyword evidence="2" id="KW-0812">Transmembrane</keyword>
<evidence type="ECO:0000259" key="3">
    <source>
        <dbReference type="PROSITE" id="PS50883"/>
    </source>
</evidence>
<dbReference type="SUPFAM" id="SSF141868">
    <property type="entry name" value="EAL domain-like"/>
    <property type="match status" value="1"/>
</dbReference>
<organism evidence="5 6">
    <name type="scientific">Pseudofrankia inefficax (strain DSM 45817 / CECT 9037 / DDB 130130 / EuI1c)</name>
    <name type="common">Frankia inefficax</name>
    <dbReference type="NCBI Taxonomy" id="298654"/>
    <lineage>
        <taxon>Bacteria</taxon>
        <taxon>Bacillati</taxon>
        <taxon>Actinomycetota</taxon>
        <taxon>Actinomycetes</taxon>
        <taxon>Frankiales</taxon>
        <taxon>Frankiaceae</taxon>
        <taxon>Pseudofrankia</taxon>
    </lineage>
</organism>
<evidence type="ECO:0000313" key="6">
    <source>
        <dbReference type="Proteomes" id="UP000002484"/>
    </source>
</evidence>
<evidence type="ECO:0000313" key="5">
    <source>
        <dbReference type="EMBL" id="ADP83031.1"/>
    </source>
</evidence>
<reference evidence="5 6" key="1">
    <citation type="submission" date="2010-10" db="EMBL/GenBank/DDBJ databases">
        <title>Complete sequence of Frankia sp. EuI1c.</title>
        <authorList>
            <consortium name="US DOE Joint Genome Institute"/>
            <person name="Lucas S."/>
            <person name="Copeland A."/>
            <person name="Lapidus A."/>
            <person name="Cheng J.-F."/>
            <person name="Bruce D."/>
            <person name="Goodwin L."/>
            <person name="Pitluck S."/>
            <person name="Chertkov O."/>
            <person name="Detter J.C."/>
            <person name="Han C."/>
            <person name="Tapia R."/>
            <person name="Land M."/>
            <person name="Hauser L."/>
            <person name="Jeffries C."/>
            <person name="Kyrpides N."/>
            <person name="Ivanova N."/>
            <person name="Mikhailova N."/>
            <person name="Beauchemin N."/>
            <person name="Sen A."/>
            <person name="Sur S.A."/>
            <person name="Gtari M."/>
            <person name="Wall L."/>
            <person name="Tisa L."/>
            <person name="Woyke T."/>
        </authorList>
    </citation>
    <scope>NUCLEOTIDE SEQUENCE [LARGE SCALE GENOMIC DNA]</scope>
    <source>
        <strain evidence="6">DSM 45817 / CECT 9037 / EuI1c</strain>
    </source>
</reference>
<feature type="transmembrane region" description="Helical" evidence="2">
    <location>
        <begin position="189"/>
        <end position="214"/>
    </location>
</feature>
<dbReference type="Proteomes" id="UP000002484">
    <property type="component" value="Chromosome"/>
</dbReference>
<dbReference type="SMART" id="SM00267">
    <property type="entry name" value="GGDEF"/>
    <property type="match status" value="1"/>
</dbReference>
<dbReference type="FunFam" id="3.30.70.270:FF:000001">
    <property type="entry name" value="Diguanylate cyclase domain protein"/>
    <property type="match status" value="1"/>
</dbReference>
<dbReference type="SMART" id="SM00052">
    <property type="entry name" value="EAL"/>
    <property type="match status" value="1"/>
</dbReference>
<dbReference type="Pfam" id="PF00990">
    <property type="entry name" value="GGDEF"/>
    <property type="match status" value="1"/>
</dbReference>
<feature type="transmembrane region" description="Helical" evidence="2">
    <location>
        <begin position="156"/>
        <end position="177"/>
    </location>
</feature>